<gene>
    <name evidence="2" type="ORF">NEF87_000437</name>
</gene>
<dbReference type="Proteomes" id="UP001208689">
    <property type="component" value="Chromosome"/>
</dbReference>
<proteinExistence type="predicted"/>
<feature type="domain" description="VTC" evidence="1">
    <location>
        <begin position="7"/>
        <end position="240"/>
    </location>
</feature>
<dbReference type="Gene3D" id="3.20.100.30">
    <property type="entry name" value="VTC, catalytic tunnel domain"/>
    <property type="match status" value="1"/>
</dbReference>
<dbReference type="EMBL" id="CP104013">
    <property type="protein sequence ID" value="UYP44152.1"/>
    <property type="molecule type" value="Genomic_DNA"/>
</dbReference>
<accession>A0ABY6HP27</accession>
<dbReference type="CDD" id="cd07750">
    <property type="entry name" value="PolyPPase_VTC_like"/>
    <property type="match status" value="1"/>
</dbReference>
<name>A0ABY6HP27_9ARCH</name>
<dbReference type="Pfam" id="PF09359">
    <property type="entry name" value="VTC"/>
    <property type="match status" value="1"/>
</dbReference>
<organism evidence="2 3">
    <name type="scientific">Candidatus Lokiarchaeum ossiferum</name>
    <dbReference type="NCBI Taxonomy" id="2951803"/>
    <lineage>
        <taxon>Archaea</taxon>
        <taxon>Promethearchaeati</taxon>
        <taxon>Promethearchaeota</taxon>
        <taxon>Promethearchaeia</taxon>
        <taxon>Promethearchaeales</taxon>
        <taxon>Promethearchaeaceae</taxon>
        <taxon>Candidatus Lokiarchaeum</taxon>
    </lineage>
</organism>
<evidence type="ECO:0000259" key="1">
    <source>
        <dbReference type="Pfam" id="PF09359"/>
    </source>
</evidence>
<protein>
    <recommendedName>
        <fullName evidence="1">VTC domain-containing protein</fullName>
    </recommendedName>
</protein>
<dbReference type="InterPro" id="IPR042267">
    <property type="entry name" value="VTC_sf"/>
</dbReference>
<sequence>MIQKFFKRFEIKYQISANERQKLVKYLKAFMKLDGHTQNCLDYEVRSLYFDSPQRKAYYEKTNGVEYRKKLRVRYYPNSINDEEKRMFIEIKRKVNENVSKARISVPAHQVFQIIDGNNMIAEDLYQRSSFQDRNTLEEIWYLKKRFNLKPVCAISYKRQALTGKVEKKFRVTFDTNLLVTKHNFDLLKFHQGSSKSILPRDIVVMEVKFNNIIPKWAVKILEGNDCMQEKISKFATGLKEANSYCTV</sequence>
<dbReference type="InterPro" id="IPR018966">
    <property type="entry name" value="VTC_domain"/>
</dbReference>
<reference evidence="2" key="1">
    <citation type="submission" date="2022-09" db="EMBL/GenBank/DDBJ databases">
        <title>Actin cytoskeleton and complex cell architecture in an #Asgard archaeon.</title>
        <authorList>
            <person name="Ponce Toledo R.I."/>
            <person name="Schleper C."/>
            <person name="Rodrigues Oliveira T."/>
            <person name="Wollweber F."/>
            <person name="Xu J."/>
            <person name="Rittmann S."/>
            <person name="Klingl A."/>
            <person name="Pilhofer M."/>
        </authorList>
    </citation>
    <scope>NUCLEOTIDE SEQUENCE</scope>
    <source>
        <strain evidence="2">B-35</strain>
    </source>
</reference>
<keyword evidence="3" id="KW-1185">Reference proteome</keyword>
<evidence type="ECO:0000313" key="2">
    <source>
        <dbReference type="EMBL" id="UYP44152.1"/>
    </source>
</evidence>
<evidence type="ECO:0000313" key="3">
    <source>
        <dbReference type="Proteomes" id="UP001208689"/>
    </source>
</evidence>